<comment type="caution">
    <text evidence="4">The sequence shown here is derived from an EMBL/GenBank/DDBJ whole genome shotgun (WGS) entry which is preliminary data.</text>
</comment>
<dbReference type="PROSITE" id="PS50293">
    <property type="entry name" value="TPR_REGION"/>
    <property type="match status" value="1"/>
</dbReference>
<dbReference type="InterPro" id="IPR011990">
    <property type="entry name" value="TPR-like_helical_dom_sf"/>
</dbReference>
<dbReference type="Pfam" id="PF00515">
    <property type="entry name" value="TPR_1"/>
    <property type="match status" value="1"/>
</dbReference>
<evidence type="ECO:0000256" key="1">
    <source>
        <dbReference type="PROSITE-ProRule" id="PRU00339"/>
    </source>
</evidence>
<feature type="repeat" description="TPR" evidence="1">
    <location>
        <begin position="92"/>
        <end position="125"/>
    </location>
</feature>
<dbReference type="Gene3D" id="1.25.40.10">
    <property type="entry name" value="Tetratricopeptide repeat domain"/>
    <property type="match status" value="2"/>
</dbReference>
<dbReference type="PROSITE" id="PS50005">
    <property type="entry name" value="TPR"/>
    <property type="match status" value="1"/>
</dbReference>
<evidence type="ECO:0000256" key="3">
    <source>
        <dbReference type="SAM" id="SignalP"/>
    </source>
</evidence>
<proteinExistence type="predicted"/>
<protein>
    <submittedName>
        <fullName evidence="4">BatC protein</fullName>
    </submittedName>
</protein>
<evidence type="ECO:0000313" key="4">
    <source>
        <dbReference type="EMBL" id="KGO89167.1"/>
    </source>
</evidence>
<dbReference type="Pfam" id="PF13432">
    <property type="entry name" value="TPR_16"/>
    <property type="match status" value="1"/>
</dbReference>
<dbReference type="EMBL" id="JRLW01000010">
    <property type="protein sequence ID" value="KGO89167.1"/>
    <property type="molecule type" value="Genomic_DNA"/>
</dbReference>
<dbReference type="SMART" id="SM00028">
    <property type="entry name" value="TPR"/>
    <property type="match status" value="2"/>
</dbReference>
<organism evidence="4 5">
    <name type="scientific">Flavobacterium suncheonense GH29-5 = DSM 17707</name>
    <dbReference type="NCBI Taxonomy" id="1121899"/>
    <lineage>
        <taxon>Bacteria</taxon>
        <taxon>Pseudomonadati</taxon>
        <taxon>Bacteroidota</taxon>
        <taxon>Flavobacteriia</taxon>
        <taxon>Flavobacteriales</taxon>
        <taxon>Flavobacteriaceae</taxon>
        <taxon>Flavobacterium</taxon>
    </lineage>
</organism>
<dbReference type="AlphaFoldDB" id="A0A0A2M955"/>
<dbReference type="SUPFAM" id="SSF48452">
    <property type="entry name" value="TPR-like"/>
    <property type="match status" value="1"/>
</dbReference>
<dbReference type="Proteomes" id="UP000030121">
    <property type="component" value="Unassembled WGS sequence"/>
</dbReference>
<evidence type="ECO:0000256" key="2">
    <source>
        <dbReference type="SAM" id="MobiDB-lite"/>
    </source>
</evidence>
<keyword evidence="5" id="KW-1185">Reference proteome</keyword>
<accession>A0A0A2M955</accession>
<evidence type="ECO:0000313" key="5">
    <source>
        <dbReference type="Proteomes" id="UP000030121"/>
    </source>
</evidence>
<dbReference type="OrthoDB" id="1525165at2"/>
<keyword evidence="3" id="KW-0732">Signal</keyword>
<keyword evidence="1" id="KW-0802">TPR repeat</keyword>
<reference evidence="4 5" key="1">
    <citation type="submission" date="2013-09" db="EMBL/GenBank/DDBJ databases">
        <authorList>
            <person name="Zeng Z."/>
            <person name="Chen C."/>
        </authorList>
    </citation>
    <scope>NUCLEOTIDE SEQUENCE [LARGE SCALE GENOMIC DNA]</scope>
    <source>
        <strain evidence="4 5">GH29-5</strain>
    </source>
</reference>
<feature type="compositionally biased region" description="Basic and acidic residues" evidence="2">
    <location>
        <begin position="228"/>
        <end position="253"/>
    </location>
</feature>
<feature type="signal peptide" evidence="3">
    <location>
        <begin position="1"/>
        <end position="18"/>
    </location>
</feature>
<gene>
    <name evidence="4" type="ORF">Q764_08830</name>
</gene>
<name>A0A0A2M955_9FLAO</name>
<sequence>MKQLLIYGMLLFAAALFAQEKDRNLPKGNGEFEEKKYAEAEVEYRKSQFKNPKSAMASYNLGNAIYRQKQPSEAKSSFSRAIAEAQTKAEKHKAFHNLGNALMTEKNYQGAVEAYKNALRNNPNDEETRYNYALAKQKLKENPPKNNKDDKDKDKNKDQNKDQQPKDNKDQNKDQQDQNKDKNQDKKDDPKNPDNKDGKGDQDQQQQKPQQGGASKQRMENLLDALNNEEKKIQERVKGREVKGTPKRNEKDW</sequence>
<feature type="region of interest" description="Disordered" evidence="2">
    <location>
        <begin position="135"/>
        <end position="253"/>
    </location>
</feature>
<dbReference type="InterPro" id="IPR019734">
    <property type="entry name" value="TPR_rpt"/>
</dbReference>
<dbReference type="STRING" id="1121899.GCA_000430025_01998"/>
<feature type="compositionally biased region" description="Basic and acidic residues" evidence="2">
    <location>
        <begin position="138"/>
        <end position="202"/>
    </location>
</feature>
<dbReference type="eggNOG" id="COG0457">
    <property type="taxonomic scope" value="Bacteria"/>
</dbReference>
<dbReference type="RefSeq" id="WP_026980430.1">
    <property type="nucleotide sequence ID" value="NZ_AUCZ01000009.1"/>
</dbReference>
<feature type="chain" id="PRO_5001991844" evidence="3">
    <location>
        <begin position="19"/>
        <end position="253"/>
    </location>
</feature>